<proteinExistence type="predicted"/>
<organism evidence="5 6">
    <name type="scientific">Candidatus Nesterenkonia stercoripullorum</name>
    <dbReference type="NCBI Taxonomy" id="2838701"/>
    <lineage>
        <taxon>Bacteria</taxon>
        <taxon>Bacillati</taxon>
        <taxon>Actinomycetota</taxon>
        <taxon>Actinomycetes</taxon>
        <taxon>Micrococcales</taxon>
        <taxon>Micrococcaceae</taxon>
        <taxon>Nesterenkonia</taxon>
    </lineage>
</organism>
<dbReference type="PROSITE" id="PS50935">
    <property type="entry name" value="SSB"/>
    <property type="match status" value="1"/>
</dbReference>
<dbReference type="InterPro" id="IPR012340">
    <property type="entry name" value="NA-bd_OB-fold"/>
</dbReference>
<dbReference type="Proteomes" id="UP000824151">
    <property type="component" value="Unassembled WGS sequence"/>
</dbReference>
<dbReference type="GO" id="GO:0006260">
    <property type="term" value="P:DNA replication"/>
    <property type="evidence" value="ECO:0007669"/>
    <property type="project" value="InterPro"/>
</dbReference>
<evidence type="ECO:0000313" key="6">
    <source>
        <dbReference type="Proteomes" id="UP000824151"/>
    </source>
</evidence>
<dbReference type="InterPro" id="IPR000424">
    <property type="entry name" value="Primosome_PriB/ssb"/>
</dbReference>
<evidence type="ECO:0000256" key="4">
    <source>
        <dbReference type="SAM" id="MobiDB-lite"/>
    </source>
</evidence>
<protein>
    <recommendedName>
        <fullName evidence="3">Single-stranded DNA-binding protein</fullName>
    </recommendedName>
</protein>
<comment type="caution">
    <text evidence="5">The sequence shown here is derived from an EMBL/GenBank/DDBJ whole genome shotgun (WGS) entry which is preliminary data.</text>
</comment>
<dbReference type="Pfam" id="PF00436">
    <property type="entry name" value="SSB"/>
    <property type="match status" value="1"/>
</dbReference>
<gene>
    <name evidence="5" type="ORF">H9871_06145</name>
</gene>
<evidence type="ECO:0000313" key="5">
    <source>
        <dbReference type="EMBL" id="HIW99706.1"/>
    </source>
</evidence>
<feature type="region of interest" description="Disordered" evidence="4">
    <location>
        <begin position="119"/>
        <end position="170"/>
    </location>
</feature>
<dbReference type="InterPro" id="IPR011344">
    <property type="entry name" value="ssDNA-bd"/>
</dbReference>
<evidence type="ECO:0000256" key="2">
    <source>
        <dbReference type="PROSITE-ProRule" id="PRU00252"/>
    </source>
</evidence>
<name>A0A9D1USQ2_9MICC</name>
<dbReference type="AlphaFoldDB" id="A0A9D1USQ2"/>
<keyword evidence="1 2" id="KW-0238">DNA-binding</keyword>
<dbReference type="CDD" id="cd04496">
    <property type="entry name" value="SSB_OBF"/>
    <property type="match status" value="1"/>
</dbReference>
<sequence length="170" mass="18275">MTETVTVRGFLGSDVRDFTTKDGVPISTFRLASTVRRYDRDSGTWVNGNTNWYSVSSFRTLAQNSKYALQKGDPVVVTGRLRVRQWENDEGGRGTTAEIDAEAIGHDLGFGTSAFTRVAGTASAPERRRAGAADNDSPGSAHHPAVEPAQPPEMNSPAHAAAGPREEVPF</sequence>
<dbReference type="GO" id="GO:0003697">
    <property type="term" value="F:single-stranded DNA binding"/>
    <property type="evidence" value="ECO:0007669"/>
    <property type="project" value="InterPro"/>
</dbReference>
<dbReference type="SUPFAM" id="SSF50249">
    <property type="entry name" value="Nucleic acid-binding proteins"/>
    <property type="match status" value="1"/>
</dbReference>
<dbReference type="Gene3D" id="2.40.50.140">
    <property type="entry name" value="Nucleic acid-binding proteins"/>
    <property type="match status" value="1"/>
</dbReference>
<evidence type="ECO:0000256" key="3">
    <source>
        <dbReference type="RuleBase" id="RU000524"/>
    </source>
</evidence>
<accession>A0A9D1USQ2</accession>
<reference evidence="5" key="1">
    <citation type="journal article" date="2021" name="PeerJ">
        <title>Extensive microbial diversity within the chicken gut microbiome revealed by metagenomics and culture.</title>
        <authorList>
            <person name="Gilroy R."/>
            <person name="Ravi A."/>
            <person name="Getino M."/>
            <person name="Pursley I."/>
            <person name="Horton D.L."/>
            <person name="Alikhan N.F."/>
            <person name="Baker D."/>
            <person name="Gharbi K."/>
            <person name="Hall N."/>
            <person name="Watson M."/>
            <person name="Adriaenssens E.M."/>
            <person name="Foster-Nyarko E."/>
            <person name="Jarju S."/>
            <person name="Secka A."/>
            <person name="Antonio M."/>
            <person name="Oren A."/>
            <person name="Chaudhuri R.R."/>
            <person name="La Ragione R."/>
            <person name="Hildebrand F."/>
            <person name="Pallen M.J."/>
        </authorList>
    </citation>
    <scope>NUCLEOTIDE SEQUENCE</scope>
    <source>
        <strain evidence="5">ChiHejej3B27-3195</strain>
    </source>
</reference>
<dbReference type="NCBIfam" id="TIGR00621">
    <property type="entry name" value="ssb"/>
    <property type="match status" value="1"/>
</dbReference>
<dbReference type="EMBL" id="DXGD01000226">
    <property type="protein sequence ID" value="HIW99706.1"/>
    <property type="molecule type" value="Genomic_DNA"/>
</dbReference>
<evidence type="ECO:0000256" key="1">
    <source>
        <dbReference type="ARBA" id="ARBA00023125"/>
    </source>
</evidence>
<reference evidence="5" key="2">
    <citation type="submission" date="2021-04" db="EMBL/GenBank/DDBJ databases">
        <authorList>
            <person name="Gilroy R."/>
        </authorList>
    </citation>
    <scope>NUCLEOTIDE SEQUENCE</scope>
    <source>
        <strain evidence="5">ChiHejej3B27-3195</strain>
    </source>
</reference>